<dbReference type="AlphaFoldDB" id="A0A7T1T508"/>
<reference evidence="9" key="1">
    <citation type="submission" date="2020-02" db="EMBL/GenBank/DDBJ databases">
        <title>Streptomyces sp. ASO4wet.</title>
        <authorList>
            <person name="Risdian C."/>
            <person name="Landwehr W."/>
            <person name="Schupp P."/>
            <person name="Wink J."/>
        </authorList>
    </citation>
    <scope>NUCLEOTIDE SEQUENCE [LARGE SCALE GENOMIC DNA]</scope>
    <source>
        <strain evidence="9">ASO4wet</strain>
    </source>
</reference>
<feature type="transmembrane region" description="Helical" evidence="7">
    <location>
        <begin position="81"/>
        <end position="98"/>
    </location>
</feature>
<feature type="transmembrane region" description="Helical" evidence="7">
    <location>
        <begin position="302"/>
        <end position="325"/>
    </location>
</feature>
<evidence type="ECO:0000256" key="7">
    <source>
        <dbReference type="SAM" id="Phobius"/>
    </source>
</evidence>
<evidence type="ECO:0000256" key="1">
    <source>
        <dbReference type="ARBA" id="ARBA00004651"/>
    </source>
</evidence>
<dbReference type="Pfam" id="PF07690">
    <property type="entry name" value="MFS_1"/>
    <property type="match status" value="1"/>
</dbReference>
<protein>
    <submittedName>
        <fullName evidence="8">MFS transporter</fullName>
    </submittedName>
</protein>
<gene>
    <name evidence="8" type="ORF">G4Z16_08875</name>
</gene>
<evidence type="ECO:0000256" key="6">
    <source>
        <dbReference type="SAM" id="MobiDB-lite"/>
    </source>
</evidence>
<feature type="transmembrane region" description="Helical" evidence="7">
    <location>
        <begin position="49"/>
        <end position="69"/>
    </location>
</feature>
<feature type="transmembrane region" description="Helical" evidence="7">
    <location>
        <begin position="171"/>
        <end position="190"/>
    </location>
</feature>
<dbReference type="CDD" id="cd06173">
    <property type="entry name" value="MFS_MefA_like"/>
    <property type="match status" value="1"/>
</dbReference>
<feature type="transmembrane region" description="Helical" evidence="7">
    <location>
        <begin position="216"/>
        <end position="236"/>
    </location>
</feature>
<accession>A0A7T1T508</accession>
<dbReference type="GO" id="GO:0022857">
    <property type="term" value="F:transmembrane transporter activity"/>
    <property type="evidence" value="ECO:0007669"/>
    <property type="project" value="InterPro"/>
</dbReference>
<dbReference type="Gene3D" id="1.20.1250.20">
    <property type="entry name" value="MFS general substrate transporter like domains"/>
    <property type="match status" value="2"/>
</dbReference>
<proteinExistence type="predicted"/>
<keyword evidence="3 7" id="KW-0812">Transmembrane</keyword>
<feature type="transmembrane region" description="Helical" evidence="7">
    <location>
        <begin position="365"/>
        <end position="386"/>
    </location>
</feature>
<evidence type="ECO:0000256" key="3">
    <source>
        <dbReference type="ARBA" id="ARBA00022692"/>
    </source>
</evidence>
<feature type="transmembrane region" description="Helical" evidence="7">
    <location>
        <begin position="337"/>
        <end position="359"/>
    </location>
</feature>
<dbReference type="InterPro" id="IPR036259">
    <property type="entry name" value="MFS_trans_sf"/>
</dbReference>
<sequence length="422" mass="43086">MTSQQGYRAVFRVREFRFVFAAHVLSLLGGVVSHVALPVLVYEQTASPLMSALTFGLGFMPQALGGALLAPVAERYPGRPVLVGCDLVCALSVAAMTVPGTPSALLLALRAVTAFVQPLFGGVRAAGLAEILVGDTFVLGRSLIRISAQAAQIAGFAATGLLLLVLPPRGALVLTVAGFLASAALLRFGSARRPPAAVERTRGGTRALFAERRIRALLALCWLPPAFIVVPEGLAAPYSTEIGAGSLGVGLLLAAMPVGGVAAELAVGALLKPAVRERLVLPLAGTTLLPFLIFAWQPGLPLALAVLLVAGTGMAYSLGLDRWFFDAVPEELRARAMTVMTAGLMTVQGMGMAAGGVAAEFMPPHLVIVAAGAVGTVCVLLAVVAVRAVRKTADAGEAPGPRAKAGGDGAAGPVPETPMADM</sequence>
<keyword evidence="2" id="KW-1003">Cell membrane</keyword>
<feature type="region of interest" description="Disordered" evidence="6">
    <location>
        <begin position="396"/>
        <end position="422"/>
    </location>
</feature>
<evidence type="ECO:0000313" key="8">
    <source>
        <dbReference type="EMBL" id="QPP06495.1"/>
    </source>
</evidence>
<feature type="transmembrane region" description="Helical" evidence="7">
    <location>
        <begin position="18"/>
        <end position="37"/>
    </location>
</feature>
<dbReference type="Proteomes" id="UP000595046">
    <property type="component" value="Chromosome"/>
</dbReference>
<organism evidence="8 9">
    <name type="scientific">Streptomyces bathyalis</name>
    <dbReference type="NCBI Taxonomy" id="2710756"/>
    <lineage>
        <taxon>Bacteria</taxon>
        <taxon>Bacillati</taxon>
        <taxon>Actinomycetota</taxon>
        <taxon>Actinomycetes</taxon>
        <taxon>Kitasatosporales</taxon>
        <taxon>Streptomycetaceae</taxon>
        <taxon>Streptomyces</taxon>
    </lineage>
</organism>
<evidence type="ECO:0000313" key="9">
    <source>
        <dbReference type="Proteomes" id="UP000595046"/>
    </source>
</evidence>
<comment type="subcellular location">
    <subcellularLocation>
        <location evidence="1">Cell membrane</location>
        <topology evidence="1">Multi-pass membrane protein</topology>
    </subcellularLocation>
</comment>
<dbReference type="InterPro" id="IPR011701">
    <property type="entry name" value="MFS"/>
</dbReference>
<dbReference type="EMBL" id="CP048882">
    <property type="protein sequence ID" value="QPP06495.1"/>
    <property type="molecule type" value="Genomic_DNA"/>
</dbReference>
<name>A0A7T1T508_9ACTN</name>
<dbReference type="GO" id="GO:0005886">
    <property type="term" value="C:plasma membrane"/>
    <property type="evidence" value="ECO:0007669"/>
    <property type="project" value="UniProtKB-SubCell"/>
</dbReference>
<keyword evidence="5 7" id="KW-0472">Membrane</keyword>
<keyword evidence="4 7" id="KW-1133">Transmembrane helix</keyword>
<dbReference type="PANTHER" id="PTHR23513">
    <property type="entry name" value="INTEGRAL MEMBRANE EFFLUX PROTEIN-RELATED"/>
    <property type="match status" value="1"/>
</dbReference>
<feature type="transmembrane region" description="Helical" evidence="7">
    <location>
        <begin position="279"/>
        <end position="296"/>
    </location>
</feature>
<evidence type="ECO:0000256" key="4">
    <source>
        <dbReference type="ARBA" id="ARBA00022989"/>
    </source>
</evidence>
<dbReference type="RefSeq" id="WP_197350324.1">
    <property type="nucleotide sequence ID" value="NZ_CP048882.1"/>
</dbReference>
<dbReference type="PANTHER" id="PTHR23513:SF11">
    <property type="entry name" value="STAPHYLOFERRIN A TRANSPORTER"/>
    <property type="match status" value="1"/>
</dbReference>
<keyword evidence="9" id="KW-1185">Reference proteome</keyword>
<dbReference type="SUPFAM" id="SSF103473">
    <property type="entry name" value="MFS general substrate transporter"/>
    <property type="match status" value="1"/>
</dbReference>
<dbReference type="KEGG" id="sbat:G4Z16_08875"/>
<feature type="transmembrane region" description="Helical" evidence="7">
    <location>
        <begin position="242"/>
        <end position="267"/>
    </location>
</feature>
<evidence type="ECO:0000256" key="5">
    <source>
        <dbReference type="ARBA" id="ARBA00023136"/>
    </source>
</evidence>
<evidence type="ECO:0000256" key="2">
    <source>
        <dbReference type="ARBA" id="ARBA00022475"/>
    </source>
</evidence>